<evidence type="ECO:0000313" key="1">
    <source>
        <dbReference type="EMBL" id="GHE28967.1"/>
    </source>
</evidence>
<dbReference type="InterPro" id="IPR045500">
    <property type="entry name" value="DUF6491"/>
</dbReference>
<gene>
    <name evidence="1" type="ORF">GCM10007167_08350</name>
</gene>
<dbReference type="OrthoDB" id="6047015at2"/>
<keyword evidence="2" id="KW-1185">Reference proteome</keyword>
<dbReference type="RefSeq" id="WP_146473965.1">
    <property type="nucleotide sequence ID" value="NZ_BNCF01000003.1"/>
</dbReference>
<reference evidence="1" key="1">
    <citation type="journal article" date="2014" name="Int. J. Syst. Evol. Microbiol.">
        <title>Complete genome sequence of Corynebacterium casei LMG S-19264T (=DSM 44701T), isolated from a smear-ripened cheese.</title>
        <authorList>
            <consortium name="US DOE Joint Genome Institute (JGI-PGF)"/>
            <person name="Walter F."/>
            <person name="Albersmeier A."/>
            <person name="Kalinowski J."/>
            <person name="Ruckert C."/>
        </authorList>
    </citation>
    <scope>NUCLEOTIDE SEQUENCE</scope>
    <source>
        <strain evidence="1">KCTC 32020</strain>
    </source>
</reference>
<dbReference type="Proteomes" id="UP000636453">
    <property type="component" value="Unassembled WGS sequence"/>
</dbReference>
<sequence length="147" mass="16282">MKRLLPLLLLALAATGAAQRDAERLALYRAHAGAPVDSIRYFGRLDGWTPLGDDALALWTRPNEAWLVELQGGCPDLPYAYGITVSQQLSRIHARFDRIHVVAPSPTMRIPCFIREIRPLDVKALRAAERERRKAEAAERAQASGGT</sequence>
<proteinExistence type="predicted"/>
<evidence type="ECO:0000313" key="2">
    <source>
        <dbReference type="Proteomes" id="UP000636453"/>
    </source>
</evidence>
<accession>A0A918YZ56</accession>
<protein>
    <submittedName>
        <fullName evidence="1">Uncharacterized protein</fullName>
    </submittedName>
</protein>
<dbReference type="Pfam" id="PF20101">
    <property type="entry name" value="DUF6491"/>
    <property type="match status" value="1"/>
</dbReference>
<dbReference type="EMBL" id="BNCF01000003">
    <property type="protein sequence ID" value="GHE28967.1"/>
    <property type="molecule type" value="Genomic_DNA"/>
</dbReference>
<name>A0A918YZ56_9GAMM</name>
<comment type="caution">
    <text evidence="1">The sequence shown here is derived from an EMBL/GenBank/DDBJ whole genome shotgun (WGS) entry which is preliminary data.</text>
</comment>
<dbReference type="AlphaFoldDB" id="A0A918YZ56"/>
<organism evidence="1 2">
    <name type="scientific">Vulcaniibacterium thermophilum</name>
    <dbReference type="NCBI Taxonomy" id="1169913"/>
    <lineage>
        <taxon>Bacteria</taxon>
        <taxon>Pseudomonadati</taxon>
        <taxon>Pseudomonadota</taxon>
        <taxon>Gammaproteobacteria</taxon>
        <taxon>Lysobacterales</taxon>
        <taxon>Lysobacteraceae</taxon>
        <taxon>Vulcaniibacterium</taxon>
    </lineage>
</organism>
<reference evidence="1" key="2">
    <citation type="submission" date="2020-09" db="EMBL/GenBank/DDBJ databases">
        <authorList>
            <person name="Sun Q."/>
            <person name="Kim S."/>
        </authorList>
    </citation>
    <scope>NUCLEOTIDE SEQUENCE</scope>
    <source>
        <strain evidence="1">KCTC 32020</strain>
    </source>
</reference>